<sequence length="399" mass="43555">MLPRIKIQLLNGQLGIVGDSPDGLFALVCAAVAVAETFKLDTSYSIHSLGDLKKLGVTAENNPRLFKHVEDFYNEVPEGTKVIVFGVDKTKTFTELCDKESGVIRELITSQNGALRGIFVAGDGREATATTQGLDEDVFTALPKAQQLAEWATESLFAPLFVVLEGRGFKGTQPKSLRKEKYNRVAVLIGDTIKSSEGAAIGTLAGKLAIIPVQRNVGRVKDGSLFPLEMYLGENTVEESFGLVSDLYDAGYITPRKYVGKSGYYFVDDQMACEQTDDYSHLTARRTIDKAYRIAYNALLNFMLDELTVNEDGTLHQGVVMAWQQEIENAINRAMTAAGELSATEAGEGCKAFIDASQNVLATSKINVTIKVRPFGYSRFIDVNLGFLVEESGKSKGKK</sequence>
<dbReference type="EMBL" id="BK015708">
    <property type="protein sequence ID" value="DAE21124.1"/>
    <property type="molecule type" value="Genomic_DNA"/>
</dbReference>
<protein>
    <submittedName>
        <fullName evidence="1">Tail sheath protein</fullName>
    </submittedName>
</protein>
<proteinExistence type="predicted"/>
<evidence type="ECO:0000313" key="1">
    <source>
        <dbReference type="EMBL" id="DAE21124.1"/>
    </source>
</evidence>
<reference evidence="1" key="1">
    <citation type="journal article" date="2021" name="Proc. Natl. Acad. Sci. U.S.A.">
        <title>A Catalog of Tens of Thousands of Viruses from Human Metagenomes Reveals Hidden Associations with Chronic Diseases.</title>
        <authorList>
            <person name="Tisza M.J."/>
            <person name="Buck C.B."/>
        </authorList>
    </citation>
    <scope>NUCLEOTIDE SEQUENCE</scope>
    <source>
        <strain evidence="1">CtStS16</strain>
    </source>
</reference>
<organism evidence="1">
    <name type="scientific">Myoviridae sp. ctStS16</name>
    <dbReference type="NCBI Taxonomy" id="2826654"/>
    <lineage>
        <taxon>Viruses</taxon>
        <taxon>Duplodnaviria</taxon>
        <taxon>Heunggongvirae</taxon>
        <taxon>Uroviricota</taxon>
        <taxon>Caudoviricetes</taxon>
    </lineage>
</organism>
<accession>A0A8S5QR76</accession>
<dbReference type="InterPro" id="IPR019694">
    <property type="entry name" value="Phage_HP1_Orf23"/>
</dbReference>
<dbReference type="Pfam" id="PF10758">
    <property type="entry name" value="DUF2586"/>
    <property type="match status" value="1"/>
</dbReference>
<name>A0A8S5QR76_9CAUD</name>